<feature type="domain" description="N-acetyltransferase" evidence="1">
    <location>
        <begin position="16"/>
        <end position="182"/>
    </location>
</feature>
<dbReference type="AlphaFoldDB" id="A0A6L6WSD5"/>
<keyword evidence="2" id="KW-0808">Transferase</keyword>
<dbReference type="Pfam" id="PF13302">
    <property type="entry name" value="Acetyltransf_3"/>
    <property type="match status" value="1"/>
</dbReference>
<accession>A0A6L6WSD5</accession>
<dbReference type="InterPro" id="IPR016181">
    <property type="entry name" value="Acyl_CoA_acyltransferase"/>
</dbReference>
<evidence type="ECO:0000259" key="1">
    <source>
        <dbReference type="PROSITE" id="PS51186"/>
    </source>
</evidence>
<dbReference type="GO" id="GO:0016747">
    <property type="term" value="F:acyltransferase activity, transferring groups other than amino-acyl groups"/>
    <property type="evidence" value="ECO:0007669"/>
    <property type="project" value="InterPro"/>
</dbReference>
<dbReference type="InterPro" id="IPR000182">
    <property type="entry name" value="GNAT_dom"/>
</dbReference>
<evidence type="ECO:0000313" key="3">
    <source>
        <dbReference type="Proteomes" id="UP000483802"/>
    </source>
</evidence>
<sequence length="205" mass="23395">MGWLDMAATTLENKYIRLRPLVRGDRASLHSIAVNPSIWRYTVDRIETDADFDAYFEDALREHQAGRRAVFHITDKRSGRAAGSRSFCNMAEADSRLEIGKAWLGQEFQGRGINRWVDFLLMGHAFEQMKAERVEFKTHVLNQQARRALRNIGATEEGILRSYDPTPGGGRHDVVFFSILQDEWPSVKQRLTCGSRESEHPDTSA</sequence>
<dbReference type="RefSeq" id="WP_157165077.1">
    <property type="nucleotide sequence ID" value="NZ_WPNZ01000004.1"/>
</dbReference>
<dbReference type="PANTHER" id="PTHR43610:SF1">
    <property type="entry name" value="N-ACETYLTRANSFERASE DOMAIN-CONTAINING PROTEIN"/>
    <property type="match status" value="1"/>
</dbReference>
<organism evidence="2 3">
    <name type="scientific">Streptomyces typhae</name>
    <dbReference type="NCBI Taxonomy" id="2681492"/>
    <lineage>
        <taxon>Bacteria</taxon>
        <taxon>Bacillati</taxon>
        <taxon>Actinomycetota</taxon>
        <taxon>Actinomycetes</taxon>
        <taxon>Kitasatosporales</taxon>
        <taxon>Streptomycetaceae</taxon>
        <taxon>Streptomyces</taxon>
    </lineage>
</organism>
<name>A0A6L6WSD5_9ACTN</name>
<dbReference type="Proteomes" id="UP000483802">
    <property type="component" value="Unassembled WGS sequence"/>
</dbReference>
<dbReference type="SUPFAM" id="SSF55729">
    <property type="entry name" value="Acyl-CoA N-acyltransferases (Nat)"/>
    <property type="match status" value="1"/>
</dbReference>
<evidence type="ECO:0000313" key="2">
    <source>
        <dbReference type="EMBL" id="MVO84973.1"/>
    </source>
</evidence>
<dbReference type="PROSITE" id="PS51186">
    <property type="entry name" value="GNAT"/>
    <property type="match status" value="1"/>
</dbReference>
<dbReference type="PANTHER" id="PTHR43610">
    <property type="entry name" value="BLL6696 PROTEIN"/>
    <property type="match status" value="1"/>
</dbReference>
<dbReference type="Gene3D" id="3.40.630.30">
    <property type="match status" value="1"/>
</dbReference>
<dbReference type="EMBL" id="WPNZ01000004">
    <property type="protein sequence ID" value="MVO84973.1"/>
    <property type="molecule type" value="Genomic_DNA"/>
</dbReference>
<protein>
    <submittedName>
        <fullName evidence="2">GNAT family N-acetyltransferase</fullName>
    </submittedName>
</protein>
<comment type="caution">
    <text evidence="2">The sequence shown here is derived from an EMBL/GenBank/DDBJ whole genome shotgun (WGS) entry which is preliminary data.</text>
</comment>
<gene>
    <name evidence="2" type="ORF">GPA10_09405</name>
</gene>
<keyword evidence="3" id="KW-1185">Reference proteome</keyword>
<reference evidence="2 3" key="1">
    <citation type="submission" date="2019-11" db="EMBL/GenBank/DDBJ databases">
        <title>Streptomyces typhae sp. nov., a novel endophytic actinomycete isolated from the root of cattail pollen (Typha angustifolia L.).</title>
        <authorList>
            <person name="Peng C."/>
        </authorList>
    </citation>
    <scope>NUCLEOTIDE SEQUENCE [LARGE SCALE GENOMIC DNA]</scope>
    <source>
        <strain evidence="3">p1417</strain>
    </source>
</reference>
<proteinExistence type="predicted"/>